<dbReference type="EMBL" id="BLAL01000044">
    <property type="protein sequence ID" value="GES79499.1"/>
    <property type="molecule type" value="Genomic_DNA"/>
</dbReference>
<evidence type="ECO:0000256" key="2">
    <source>
        <dbReference type="ARBA" id="ARBA00022692"/>
    </source>
</evidence>
<dbReference type="Gene3D" id="1.20.120.1630">
    <property type="match status" value="1"/>
</dbReference>
<dbReference type="OrthoDB" id="422086at2759"/>
<evidence type="ECO:0000256" key="5">
    <source>
        <dbReference type="RuleBase" id="RU362022"/>
    </source>
</evidence>
<comment type="subcellular location">
    <subcellularLocation>
        <location evidence="5">Endoplasmic reticulum membrane</location>
        <topology evidence="5">Multi-pass membrane protein</topology>
    </subcellularLocation>
    <subcellularLocation>
        <location evidence="1">Membrane</location>
        <topology evidence="1">Multi-pass membrane protein</topology>
    </subcellularLocation>
</comment>
<evidence type="ECO:0000256" key="3">
    <source>
        <dbReference type="ARBA" id="ARBA00022989"/>
    </source>
</evidence>
<gene>
    <name evidence="6" type="ORF">RCL2_000680000</name>
</gene>
<comment type="caution">
    <text evidence="6">The sequence shown here is derived from an EMBL/GenBank/DDBJ whole genome shotgun (WGS) entry which is preliminary data.</text>
</comment>
<comment type="similarity">
    <text evidence="5">Belongs to the class VI-like SAM-binding methyltransferase superfamily. Isoprenylcysteine carboxyl methyltransferase family.</text>
</comment>
<comment type="caution">
    <text evidence="5">Lacks conserved residue(s) required for the propagation of feature annotation.</text>
</comment>
<dbReference type="AlphaFoldDB" id="A0A8H3L5D6"/>
<proteinExistence type="inferred from homology"/>
<keyword evidence="5" id="KW-0949">S-adenosyl-L-methionine</keyword>
<keyword evidence="2 5" id="KW-0812">Transmembrane</keyword>
<dbReference type="GO" id="GO:0004671">
    <property type="term" value="F:protein C-terminal S-isoprenylcysteine carboxyl O-methyltransferase activity"/>
    <property type="evidence" value="ECO:0007669"/>
    <property type="project" value="UniProtKB-EC"/>
</dbReference>
<protein>
    <recommendedName>
        <fullName evidence="5">Protein-S-isoprenylcysteine O-methyltransferase</fullName>
        <ecNumber evidence="5">2.1.1.100</ecNumber>
    </recommendedName>
</protein>
<dbReference type="Proteomes" id="UP000615446">
    <property type="component" value="Unassembled WGS sequence"/>
</dbReference>
<organism evidence="6 7">
    <name type="scientific">Rhizophagus clarus</name>
    <dbReference type="NCBI Taxonomy" id="94130"/>
    <lineage>
        <taxon>Eukaryota</taxon>
        <taxon>Fungi</taxon>
        <taxon>Fungi incertae sedis</taxon>
        <taxon>Mucoromycota</taxon>
        <taxon>Glomeromycotina</taxon>
        <taxon>Glomeromycetes</taxon>
        <taxon>Glomerales</taxon>
        <taxon>Glomeraceae</taxon>
        <taxon>Rhizophagus</taxon>
    </lineage>
</organism>
<feature type="transmembrane region" description="Helical" evidence="5">
    <location>
        <begin position="53"/>
        <end position="80"/>
    </location>
</feature>
<evidence type="ECO:0000256" key="1">
    <source>
        <dbReference type="ARBA" id="ARBA00004141"/>
    </source>
</evidence>
<comment type="catalytic activity">
    <reaction evidence="5">
        <text>[protein]-C-terminal S-[(2E,6E)-farnesyl]-L-cysteine + S-adenosyl-L-methionine = [protein]-C-terminal S-[(2E,6E)-farnesyl]-L-cysteine methyl ester + S-adenosyl-L-homocysteine</text>
        <dbReference type="Rhea" id="RHEA:21672"/>
        <dbReference type="Rhea" id="RHEA-COMP:12125"/>
        <dbReference type="Rhea" id="RHEA-COMP:12126"/>
        <dbReference type="ChEBI" id="CHEBI:57856"/>
        <dbReference type="ChEBI" id="CHEBI:59789"/>
        <dbReference type="ChEBI" id="CHEBI:90510"/>
        <dbReference type="ChEBI" id="CHEBI:90511"/>
        <dbReference type="EC" id="2.1.1.100"/>
    </reaction>
</comment>
<reference evidence="6" key="1">
    <citation type="submission" date="2019-10" db="EMBL/GenBank/DDBJ databases">
        <title>Conservation and host-specific expression of non-tandemly repeated heterogenous ribosome RNA gene in arbuscular mycorrhizal fungi.</title>
        <authorList>
            <person name="Maeda T."/>
            <person name="Kobayashi Y."/>
            <person name="Nakagawa T."/>
            <person name="Ezawa T."/>
            <person name="Yamaguchi K."/>
            <person name="Bino T."/>
            <person name="Nishimoto Y."/>
            <person name="Shigenobu S."/>
            <person name="Kawaguchi M."/>
        </authorList>
    </citation>
    <scope>NUCLEOTIDE SEQUENCE</scope>
    <source>
        <strain evidence="6">HR1</strain>
    </source>
</reference>
<feature type="transmembrane region" description="Helical" evidence="5">
    <location>
        <begin position="12"/>
        <end position="32"/>
    </location>
</feature>
<dbReference type="PANTHER" id="PTHR12714">
    <property type="entry name" value="PROTEIN-S ISOPRENYLCYSTEINE O-METHYLTRANSFERASE"/>
    <property type="match status" value="1"/>
</dbReference>
<dbReference type="InterPro" id="IPR007269">
    <property type="entry name" value="ICMT_MeTrfase"/>
</dbReference>
<name>A0A8H3L5D6_9GLOM</name>
<keyword evidence="5" id="KW-0808">Transferase</keyword>
<keyword evidence="3 5" id="KW-1133">Transmembrane helix</keyword>
<keyword evidence="5" id="KW-0256">Endoplasmic reticulum</keyword>
<dbReference type="Pfam" id="PF04140">
    <property type="entry name" value="ICMT"/>
    <property type="match status" value="1"/>
</dbReference>
<evidence type="ECO:0000313" key="7">
    <source>
        <dbReference type="Proteomes" id="UP000615446"/>
    </source>
</evidence>
<dbReference type="GO" id="GO:0005789">
    <property type="term" value="C:endoplasmic reticulum membrane"/>
    <property type="evidence" value="ECO:0007669"/>
    <property type="project" value="UniProtKB-SubCell"/>
</dbReference>
<dbReference type="PANTHER" id="PTHR12714:SF9">
    <property type="entry name" value="PROTEIN-S-ISOPRENYLCYSTEINE O-METHYLTRANSFERASE"/>
    <property type="match status" value="1"/>
</dbReference>
<evidence type="ECO:0000313" key="6">
    <source>
        <dbReference type="EMBL" id="GES79499.1"/>
    </source>
</evidence>
<dbReference type="EC" id="2.1.1.100" evidence="5"/>
<keyword evidence="5" id="KW-0489">Methyltransferase</keyword>
<feature type="transmembrane region" description="Helical" evidence="5">
    <location>
        <begin position="100"/>
        <end position="120"/>
    </location>
</feature>
<dbReference type="GO" id="GO:0032259">
    <property type="term" value="P:methylation"/>
    <property type="evidence" value="ECO:0007669"/>
    <property type="project" value="UniProtKB-KW"/>
</dbReference>
<accession>A0A8H3L5D6</accession>
<sequence length="153" mass="18475">MIPILNRRFLDWNLLEAVLFSFSIGGALLRLWCFKCLNEYFTFNITIKKNHKLITTGPYSLLVHPSYTGGTLIILNKIFIWYQLSFYVPLYFPFSRFGSFVGLMSWLNIIIQSVFLGLIYKRVFHEERLLREHFNEEWVIYFSQRKRFISYIY</sequence>
<keyword evidence="4 5" id="KW-0472">Membrane</keyword>
<evidence type="ECO:0000256" key="4">
    <source>
        <dbReference type="ARBA" id="ARBA00023136"/>
    </source>
</evidence>